<dbReference type="Proteomes" id="UP000022910">
    <property type="component" value="Unassembled WGS sequence"/>
</dbReference>
<dbReference type="HOGENOM" id="CLU_000288_7_8_1"/>
<name>A0A015KKK6_RHIIW</name>
<dbReference type="EMBL" id="JEMT01025985">
    <property type="protein sequence ID" value="EXX60241.1"/>
    <property type="molecule type" value="Genomic_DNA"/>
</dbReference>
<keyword evidence="2" id="KW-1185">Reference proteome</keyword>
<comment type="caution">
    <text evidence="1">The sequence shown here is derived from an EMBL/GenBank/DDBJ whole genome shotgun (WGS) entry which is preliminary data.</text>
</comment>
<organism evidence="1 2">
    <name type="scientific">Rhizophagus irregularis (strain DAOM 197198w)</name>
    <name type="common">Glomus intraradices</name>
    <dbReference type="NCBI Taxonomy" id="1432141"/>
    <lineage>
        <taxon>Eukaryota</taxon>
        <taxon>Fungi</taxon>
        <taxon>Fungi incertae sedis</taxon>
        <taxon>Mucoromycota</taxon>
        <taxon>Glomeromycotina</taxon>
        <taxon>Glomeromycetes</taxon>
        <taxon>Glomerales</taxon>
        <taxon>Glomeraceae</taxon>
        <taxon>Rhizophagus</taxon>
    </lineage>
</organism>
<proteinExistence type="predicted"/>
<dbReference type="AlphaFoldDB" id="A0A015KKK6"/>
<accession>A0A015KKK6</accession>
<reference evidence="1 2" key="1">
    <citation type="submission" date="2014-02" db="EMBL/GenBank/DDBJ databases">
        <title>Single nucleus genome sequencing reveals high similarity among nuclei of an endomycorrhizal fungus.</title>
        <authorList>
            <person name="Lin K."/>
            <person name="Geurts R."/>
            <person name="Zhang Z."/>
            <person name="Limpens E."/>
            <person name="Saunders D.G."/>
            <person name="Mu D."/>
            <person name="Pang E."/>
            <person name="Cao H."/>
            <person name="Cha H."/>
            <person name="Lin T."/>
            <person name="Zhou Q."/>
            <person name="Shang Y."/>
            <person name="Li Y."/>
            <person name="Ivanov S."/>
            <person name="Sharma T."/>
            <person name="Velzen R.V."/>
            <person name="Ruijter N.D."/>
            <person name="Aanen D.K."/>
            <person name="Win J."/>
            <person name="Kamoun S."/>
            <person name="Bisseling T."/>
            <person name="Huang S."/>
        </authorList>
    </citation>
    <scope>NUCLEOTIDE SEQUENCE [LARGE SCALE GENOMIC DNA]</scope>
    <source>
        <strain evidence="2">DAOM197198w</strain>
    </source>
</reference>
<protein>
    <submittedName>
        <fullName evidence="1">Uncharacterized protein</fullName>
    </submittedName>
</protein>
<sequence>MNTYTEDIETLTKSSHDIKKCEKCNFTCYAILFQRNFKNWTSGNDDIDKFIQDTQLSSHDNVKKVLEWIPYDRFHNIEYIAKYEFGEVYRANWIDGNIFYWDNENQNWKRKDHNMFVNLKNLNTPNNIVLELTNKINIEYKIHGITQNPKTKNYMIVLDNICDKCNHICYAIHFQQNFKTWTSGNYNIDKLIQNSQLSGHTYYSVKYALEWIPYNRFYDIKYIAKDESYRANWIDGNISYWNDENQNWKRENYNMFVILKSLDTPKHIINEIENEA</sequence>
<evidence type="ECO:0000313" key="1">
    <source>
        <dbReference type="EMBL" id="EXX60241.1"/>
    </source>
</evidence>
<gene>
    <name evidence="1" type="ORF">RirG_181700</name>
</gene>
<evidence type="ECO:0000313" key="2">
    <source>
        <dbReference type="Proteomes" id="UP000022910"/>
    </source>
</evidence>
<dbReference type="Gene3D" id="1.10.10.1010">
    <property type="entry name" value="Intein homing endonuclease, domain IV"/>
    <property type="match status" value="2"/>
</dbReference>